<proteinExistence type="predicted"/>
<evidence type="ECO:0000256" key="1">
    <source>
        <dbReference type="SAM" id="MobiDB-lite"/>
    </source>
</evidence>
<feature type="compositionally biased region" description="Low complexity" evidence="1">
    <location>
        <begin position="38"/>
        <end position="61"/>
    </location>
</feature>
<dbReference type="EMBL" id="FOBF01000047">
    <property type="protein sequence ID" value="SEN86665.1"/>
    <property type="molecule type" value="Genomic_DNA"/>
</dbReference>
<dbReference type="AlphaFoldDB" id="A0A1H8K1I5"/>
<evidence type="ECO:0000313" key="3">
    <source>
        <dbReference type="Proteomes" id="UP000198953"/>
    </source>
</evidence>
<reference evidence="2 3" key="1">
    <citation type="submission" date="2016-10" db="EMBL/GenBank/DDBJ databases">
        <authorList>
            <person name="de Groot N.N."/>
        </authorList>
    </citation>
    <scope>NUCLEOTIDE SEQUENCE [LARGE SCALE GENOMIC DNA]</scope>
    <source>
        <strain evidence="2 3">DSM 43357</strain>
    </source>
</reference>
<gene>
    <name evidence="2" type="ORF">SAMN05660976_08494</name>
</gene>
<organism evidence="2 3">
    <name type="scientific">Nonomuraea pusilla</name>
    <dbReference type="NCBI Taxonomy" id="46177"/>
    <lineage>
        <taxon>Bacteria</taxon>
        <taxon>Bacillati</taxon>
        <taxon>Actinomycetota</taxon>
        <taxon>Actinomycetes</taxon>
        <taxon>Streptosporangiales</taxon>
        <taxon>Streptosporangiaceae</taxon>
        <taxon>Nonomuraea</taxon>
    </lineage>
</organism>
<evidence type="ECO:0000313" key="2">
    <source>
        <dbReference type="EMBL" id="SEN86665.1"/>
    </source>
</evidence>
<protein>
    <submittedName>
        <fullName evidence="2">Uncharacterized protein</fullName>
    </submittedName>
</protein>
<dbReference type="Proteomes" id="UP000198953">
    <property type="component" value="Unassembled WGS sequence"/>
</dbReference>
<accession>A0A1H8K1I5</accession>
<dbReference type="STRING" id="46177.SAMN05660976_08494"/>
<name>A0A1H8K1I5_9ACTN</name>
<sequence>MRPKIRVRSKITGDIAEIAPEALKHFPDFEQVDAHAVEPAPAAEPQKTSSRSTAAKTTDKE</sequence>
<feature type="region of interest" description="Disordered" evidence="1">
    <location>
        <begin position="34"/>
        <end position="61"/>
    </location>
</feature>
<dbReference type="RefSeq" id="WP_091106069.1">
    <property type="nucleotide sequence ID" value="NZ_FOBF01000047.1"/>
</dbReference>
<keyword evidence="3" id="KW-1185">Reference proteome</keyword>